<dbReference type="Proteomes" id="UP000327157">
    <property type="component" value="Chromosome 5"/>
</dbReference>
<dbReference type="SMART" id="SM00108">
    <property type="entry name" value="B_lectin"/>
    <property type="match status" value="1"/>
</dbReference>
<keyword evidence="8" id="KW-0430">Lectin</keyword>
<evidence type="ECO:0000256" key="4">
    <source>
        <dbReference type="ARBA" id="ARBA00023180"/>
    </source>
</evidence>
<dbReference type="SUPFAM" id="SSF51110">
    <property type="entry name" value="alpha-D-mannose-specific plant lectins"/>
    <property type="match status" value="2"/>
</dbReference>
<dbReference type="InterPro" id="IPR008271">
    <property type="entry name" value="Ser/Thr_kinase_AS"/>
</dbReference>
<dbReference type="InterPro" id="IPR036426">
    <property type="entry name" value="Bulb-type_lectin_dom_sf"/>
</dbReference>
<feature type="domain" description="Protein kinase" evidence="6">
    <location>
        <begin position="329"/>
        <end position="583"/>
    </location>
</feature>
<reference evidence="8 9" key="3">
    <citation type="submission" date="2019-11" db="EMBL/GenBank/DDBJ databases">
        <title>A de novo genome assembly of a pear dwarfing rootstock.</title>
        <authorList>
            <person name="Wang F."/>
            <person name="Wang J."/>
            <person name="Li S."/>
            <person name="Zhang Y."/>
            <person name="Fang M."/>
            <person name="Ma L."/>
            <person name="Zhao Y."/>
            <person name="Jiang S."/>
        </authorList>
    </citation>
    <scope>NUCLEOTIDE SEQUENCE [LARGE SCALE GENOMIC DNA]</scope>
    <source>
        <strain evidence="8">S2</strain>
        <tissue evidence="8">Leaf</tissue>
    </source>
</reference>
<evidence type="ECO:0000256" key="5">
    <source>
        <dbReference type="SAM" id="SignalP"/>
    </source>
</evidence>
<evidence type="ECO:0000256" key="2">
    <source>
        <dbReference type="ARBA" id="ARBA00022729"/>
    </source>
</evidence>
<keyword evidence="8" id="KW-0808">Transferase</keyword>
<dbReference type="OrthoDB" id="1154362at2759"/>
<comment type="caution">
    <text evidence="8">The sequence shown here is derived from an EMBL/GenBank/DDBJ whole genome shotgun (WGS) entry which is preliminary data.</text>
</comment>
<dbReference type="SMART" id="SM00220">
    <property type="entry name" value="S_TKc"/>
    <property type="match status" value="1"/>
</dbReference>
<dbReference type="InterPro" id="IPR000719">
    <property type="entry name" value="Prot_kinase_dom"/>
</dbReference>
<dbReference type="InterPro" id="IPR001480">
    <property type="entry name" value="Bulb-type_lectin_dom"/>
</dbReference>
<evidence type="ECO:0000259" key="6">
    <source>
        <dbReference type="PROSITE" id="PS50011"/>
    </source>
</evidence>
<feature type="domain" description="Bulb-type lectin" evidence="7">
    <location>
        <begin position="15"/>
        <end position="133"/>
    </location>
</feature>
<gene>
    <name evidence="8" type="ORF">D8674_025700</name>
</gene>
<dbReference type="SUPFAM" id="SSF56112">
    <property type="entry name" value="Protein kinase-like (PK-like)"/>
    <property type="match status" value="1"/>
</dbReference>
<dbReference type="Gene3D" id="2.90.10.10">
    <property type="entry name" value="Bulb-type lectin domain"/>
    <property type="match status" value="2"/>
</dbReference>
<dbReference type="EMBL" id="SMOL01000004">
    <property type="protein sequence ID" value="KAB2635166.1"/>
    <property type="molecule type" value="Genomic_DNA"/>
</dbReference>
<keyword evidence="3" id="KW-1015">Disulfide bond</keyword>
<dbReference type="GO" id="GO:0030246">
    <property type="term" value="F:carbohydrate binding"/>
    <property type="evidence" value="ECO:0007669"/>
    <property type="project" value="UniProtKB-KW"/>
</dbReference>
<dbReference type="PROSITE" id="PS50927">
    <property type="entry name" value="BULB_LECTIN"/>
    <property type="match status" value="1"/>
</dbReference>
<dbReference type="AlphaFoldDB" id="A0A5N5I4T2"/>
<keyword evidence="4" id="KW-0325">Glycoprotein</keyword>
<feature type="chain" id="PRO_5024420422" evidence="5">
    <location>
        <begin position="20"/>
        <end position="599"/>
    </location>
</feature>
<reference evidence="8 9" key="1">
    <citation type="submission" date="2019-09" db="EMBL/GenBank/DDBJ databases">
        <authorList>
            <person name="Ou C."/>
        </authorList>
    </citation>
    <scope>NUCLEOTIDE SEQUENCE [LARGE SCALE GENOMIC DNA]</scope>
    <source>
        <strain evidence="8">S2</strain>
        <tissue evidence="8">Leaf</tissue>
    </source>
</reference>
<evidence type="ECO:0000313" key="8">
    <source>
        <dbReference type="EMBL" id="KAB2635166.1"/>
    </source>
</evidence>
<keyword evidence="8" id="KW-0675">Receptor</keyword>
<keyword evidence="1" id="KW-0245">EGF-like domain</keyword>
<protein>
    <submittedName>
        <fullName evidence="8">G-type lectin S-receptor-like serine/threonine-protein kinase RLK1</fullName>
    </submittedName>
</protein>
<evidence type="ECO:0000256" key="3">
    <source>
        <dbReference type="ARBA" id="ARBA00023157"/>
    </source>
</evidence>
<dbReference type="InterPro" id="IPR051343">
    <property type="entry name" value="G-type_lectin_kinases/EP1-like"/>
</dbReference>
<sequence length="599" mass="68329">MSAILLFLFLLQITAFSFAIGQQEIGNIRLGVSLNFAFEFYNEGNKLAVGIWYAKIQQKTIVWTANRDASLPLSNDVKLLLSGKGIMVMSPDNQVVLATISNIYEPTASASMLDSSKFVLYNSNSKIIWQSFDTSTDTIASSQRLLAGNKIVSNISDTNHTSGRFRLLMQRDGNLVKYSEGLIVLQPYHAYWNTGTFRLYLINSTNYKIWNNMNQNQLFDMGMYRMLINFDGILRLYSHSLIHNDSWSDPPCVCLPGFVFIDQRQRYLGCRRNVSTVGCPDENRITYSIVDLDGFTACREDCLRDCNCEAAVYSDKMCQKQRFPLTFGRTDGTITGFVIYGYCVADYKKIPNLENGRFVEDVALRSYTYCELEKATKGFRVIPSNGGRVVAIKKLEKMMNAIGMTHHKNLVKLLGYFYEYMTNGSLVDFFFQSNRRPTWKENIGICLNVAQGILYLHEECDTQIIHCDIKPENILMSDQKCAKLADFGTRGYVAPKWHRNVPITVKADVYNFGVVLLEIICYRRCNWVYHCLEVDELDKLVKDEDVDKNELQKMVKIGLWCIQDELAFRPSMKKIVLMLEGMVKIPNLPSFASISSSVS</sequence>
<accession>A0A5N5I4T2</accession>
<dbReference type="PROSITE" id="PS50011">
    <property type="entry name" value="PROTEIN_KINASE_DOM"/>
    <property type="match status" value="1"/>
</dbReference>
<keyword evidence="9" id="KW-1185">Reference proteome</keyword>
<keyword evidence="2 5" id="KW-0732">Signal</keyword>
<dbReference type="PANTHER" id="PTHR47976:SF102">
    <property type="entry name" value="G-TYPE LECTIN S-RECEPTOR-LIKE SERINE_THREONINE-PROTEIN KINASE LECRK3"/>
    <property type="match status" value="1"/>
</dbReference>
<dbReference type="InterPro" id="IPR011009">
    <property type="entry name" value="Kinase-like_dom_sf"/>
</dbReference>
<evidence type="ECO:0000313" key="9">
    <source>
        <dbReference type="Proteomes" id="UP000327157"/>
    </source>
</evidence>
<dbReference type="Pfam" id="PF01453">
    <property type="entry name" value="B_lectin"/>
    <property type="match status" value="1"/>
</dbReference>
<dbReference type="Pfam" id="PF07714">
    <property type="entry name" value="PK_Tyr_Ser-Thr"/>
    <property type="match status" value="1"/>
</dbReference>
<evidence type="ECO:0000259" key="7">
    <source>
        <dbReference type="PROSITE" id="PS50927"/>
    </source>
</evidence>
<feature type="signal peptide" evidence="5">
    <location>
        <begin position="1"/>
        <end position="19"/>
    </location>
</feature>
<proteinExistence type="predicted"/>
<dbReference type="GO" id="GO:0004672">
    <property type="term" value="F:protein kinase activity"/>
    <property type="evidence" value="ECO:0007669"/>
    <property type="project" value="InterPro"/>
</dbReference>
<name>A0A5N5I4T2_9ROSA</name>
<keyword evidence="8" id="KW-0418">Kinase</keyword>
<dbReference type="PROSITE" id="PS00108">
    <property type="entry name" value="PROTEIN_KINASE_ST"/>
    <property type="match status" value="1"/>
</dbReference>
<dbReference type="GO" id="GO:0005524">
    <property type="term" value="F:ATP binding"/>
    <property type="evidence" value="ECO:0007669"/>
    <property type="project" value="InterPro"/>
</dbReference>
<evidence type="ECO:0000256" key="1">
    <source>
        <dbReference type="ARBA" id="ARBA00022536"/>
    </source>
</evidence>
<dbReference type="Gene3D" id="1.10.510.10">
    <property type="entry name" value="Transferase(Phosphotransferase) domain 1"/>
    <property type="match status" value="1"/>
</dbReference>
<dbReference type="InterPro" id="IPR001245">
    <property type="entry name" value="Ser-Thr/Tyr_kinase_cat_dom"/>
</dbReference>
<dbReference type="PANTHER" id="PTHR47976">
    <property type="entry name" value="G-TYPE LECTIN S-RECEPTOR-LIKE SERINE/THREONINE-PROTEIN KINASE SD2-5"/>
    <property type="match status" value="1"/>
</dbReference>
<reference evidence="9" key="2">
    <citation type="submission" date="2019-10" db="EMBL/GenBank/DDBJ databases">
        <title>A de novo genome assembly of a pear dwarfing rootstock.</title>
        <authorList>
            <person name="Wang F."/>
            <person name="Wang J."/>
            <person name="Li S."/>
            <person name="Zhang Y."/>
            <person name="Fang M."/>
            <person name="Ma L."/>
            <person name="Zhao Y."/>
            <person name="Jiang S."/>
        </authorList>
    </citation>
    <scope>NUCLEOTIDE SEQUENCE [LARGE SCALE GENOMIC DNA]</scope>
</reference>
<organism evidence="8 9">
    <name type="scientific">Pyrus ussuriensis x Pyrus communis</name>
    <dbReference type="NCBI Taxonomy" id="2448454"/>
    <lineage>
        <taxon>Eukaryota</taxon>
        <taxon>Viridiplantae</taxon>
        <taxon>Streptophyta</taxon>
        <taxon>Embryophyta</taxon>
        <taxon>Tracheophyta</taxon>
        <taxon>Spermatophyta</taxon>
        <taxon>Magnoliopsida</taxon>
        <taxon>eudicotyledons</taxon>
        <taxon>Gunneridae</taxon>
        <taxon>Pentapetalae</taxon>
        <taxon>rosids</taxon>
        <taxon>fabids</taxon>
        <taxon>Rosales</taxon>
        <taxon>Rosaceae</taxon>
        <taxon>Amygdaloideae</taxon>
        <taxon>Maleae</taxon>
        <taxon>Pyrus</taxon>
    </lineage>
</organism>